<keyword evidence="5 14" id="KW-0547">Nucleotide-binding</keyword>
<dbReference type="Gene3D" id="3.40.50.300">
    <property type="entry name" value="P-loop containing nucleotide triphosphate hydrolases"/>
    <property type="match status" value="1"/>
</dbReference>
<dbReference type="Pfam" id="PF07714">
    <property type="entry name" value="PK_Tyr_Ser-Thr"/>
    <property type="match status" value="1"/>
</dbReference>
<dbReference type="NCBIfam" id="TIGR00174">
    <property type="entry name" value="miaA"/>
    <property type="match status" value="1"/>
</dbReference>
<dbReference type="PANTHER" id="PTHR24418">
    <property type="entry name" value="TYROSINE-PROTEIN KINASE"/>
    <property type="match status" value="1"/>
</dbReference>
<dbReference type="CDD" id="cd10361">
    <property type="entry name" value="SH2_Fps_family"/>
    <property type="match status" value="1"/>
</dbReference>
<dbReference type="Gene3D" id="1.10.20.140">
    <property type="match status" value="1"/>
</dbReference>
<evidence type="ECO:0000256" key="4">
    <source>
        <dbReference type="ARBA" id="ARBA00022723"/>
    </source>
</evidence>
<dbReference type="InterPro" id="IPR000719">
    <property type="entry name" value="Prot_kinase_dom"/>
</dbReference>
<comment type="similarity">
    <text evidence="2">Belongs to the protein kinase superfamily. TKL Ser/Thr protein kinase family. ROCO subfamily.</text>
</comment>
<dbReference type="PROSITE" id="PS50011">
    <property type="entry name" value="PROTEIN_KINASE_DOM"/>
    <property type="match status" value="1"/>
</dbReference>
<dbReference type="InterPro" id="IPR018022">
    <property type="entry name" value="IPT"/>
</dbReference>
<evidence type="ECO:0000313" key="21">
    <source>
        <dbReference type="WBParaSite" id="TCONS_00004246.p1"/>
    </source>
</evidence>
<dbReference type="InterPro" id="IPR017441">
    <property type="entry name" value="Protein_kinase_ATP_BS"/>
</dbReference>
<keyword evidence="13" id="KW-0727">SH2 domain</keyword>
<dbReference type="PROSITE" id="PS50171">
    <property type="entry name" value="ZF_MATRIN"/>
    <property type="match status" value="1"/>
</dbReference>
<comment type="similarity">
    <text evidence="16">Belongs to the protein kinase superfamily. Tyr protein kinase family.</text>
</comment>
<dbReference type="InterPro" id="IPR022755">
    <property type="entry name" value="Znf_C2H2_jaz"/>
</dbReference>
<dbReference type="PROSITE" id="PS00109">
    <property type="entry name" value="PROTEIN_KINASE_TYR"/>
    <property type="match status" value="1"/>
</dbReference>
<comment type="subcellular location">
    <subcellularLocation>
        <location evidence="1">Nucleus</location>
    </subcellularLocation>
</comment>
<dbReference type="InterPro" id="IPR000980">
    <property type="entry name" value="SH2"/>
</dbReference>
<dbReference type="GO" id="GO:0004715">
    <property type="term" value="F:non-membrane spanning protein tyrosine kinase activity"/>
    <property type="evidence" value="ECO:0007669"/>
    <property type="project" value="UniProtKB-EC"/>
</dbReference>
<organism evidence="20 21">
    <name type="scientific">Strongyloides stercoralis</name>
    <name type="common">Threadworm</name>
    <dbReference type="NCBI Taxonomy" id="6248"/>
    <lineage>
        <taxon>Eukaryota</taxon>
        <taxon>Metazoa</taxon>
        <taxon>Ecdysozoa</taxon>
        <taxon>Nematoda</taxon>
        <taxon>Chromadorea</taxon>
        <taxon>Rhabditida</taxon>
        <taxon>Tylenchina</taxon>
        <taxon>Panagrolaimomorpha</taxon>
        <taxon>Strongyloidoidea</taxon>
        <taxon>Strongyloididae</taxon>
        <taxon>Strongyloides</taxon>
    </lineage>
</organism>
<evidence type="ECO:0000259" key="18">
    <source>
        <dbReference type="PROSITE" id="PS50011"/>
    </source>
</evidence>
<accession>A0AAF5D1K9</accession>
<dbReference type="WBParaSite" id="TCONS_00004246.p1">
    <property type="protein sequence ID" value="TCONS_00004246.p1"/>
    <property type="gene ID" value="XLOC_001447"/>
</dbReference>
<keyword evidence="8" id="KW-0862">Zinc</keyword>
<evidence type="ECO:0000256" key="10">
    <source>
        <dbReference type="ARBA" id="ARBA00023137"/>
    </source>
</evidence>
<dbReference type="PROSITE" id="PS00107">
    <property type="entry name" value="PROTEIN_KINASE_ATP"/>
    <property type="match status" value="1"/>
</dbReference>
<dbReference type="SUPFAM" id="SSF57667">
    <property type="entry name" value="beta-beta-alpha zinc fingers"/>
    <property type="match status" value="1"/>
</dbReference>
<dbReference type="HAMAP" id="MF_00185">
    <property type="entry name" value="IPP_trans"/>
    <property type="match status" value="1"/>
</dbReference>
<dbReference type="GO" id="GO:0008270">
    <property type="term" value="F:zinc ion binding"/>
    <property type="evidence" value="ECO:0007669"/>
    <property type="project" value="UniProtKB-KW"/>
</dbReference>
<dbReference type="InterPro" id="IPR027417">
    <property type="entry name" value="P-loop_NTPase"/>
</dbReference>
<dbReference type="SMART" id="SM00219">
    <property type="entry name" value="TyrKc"/>
    <property type="match status" value="1"/>
</dbReference>
<reference evidence="21" key="1">
    <citation type="submission" date="2024-02" db="UniProtKB">
        <authorList>
            <consortium name="WormBaseParasite"/>
        </authorList>
    </citation>
    <scope>IDENTIFICATION</scope>
</reference>
<feature type="domain" description="Protein kinase" evidence="18">
    <location>
        <begin position="523"/>
        <end position="778"/>
    </location>
</feature>
<evidence type="ECO:0000256" key="12">
    <source>
        <dbReference type="ARBA" id="ARBA00051245"/>
    </source>
</evidence>
<dbReference type="Gene3D" id="3.30.200.20">
    <property type="entry name" value="Phosphorylase Kinase, domain 1"/>
    <property type="match status" value="1"/>
</dbReference>
<dbReference type="EC" id="2.7.10.2" evidence="16"/>
<dbReference type="GO" id="GO:0052381">
    <property type="term" value="F:tRNA dimethylallyltransferase activity"/>
    <property type="evidence" value="ECO:0007669"/>
    <property type="project" value="InterPro"/>
</dbReference>
<name>A0AAF5D1K9_STRER</name>
<dbReference type="Proteomes" id="UP000035681">
    <property type="component" value="Unplaced"/>
</dbReference>
<feature type="domain" description="SH2" evidence="17">
    <location>
        <begin position="408"/>
        <end position="511"/>
    </location>
</feature>
<evidence type="ECO:0000256" key="16">
    <source>
        <dbReference type="RuleBase" id="RU362096"/>
    </source>
</evidence>
<dbReference type="SUPFAM" id="SSF52540">
    <property type="entry name" value="P-loop containing nucleoside triphosphate hydrolases"/>
    <property type="match status" value="2"/>
</dbReference>
<dbReference type="InterPro" id="IPR000690">
    <property type="entry name" value="Matrin/U1-C_Znf_C2H2"/>
</dbReference>
<comment type="similarity">
    <text evidence="15">Belongs to the IPP transferase family.</text>
</comment>
<evidence type="ECO:0000256" key="6">
    <source>
        <dbReference type="ARBA" id="ARBA00022771"/>
    </source>
</evidence>
<evidence type="ECO:0000256" key="5">
    <source>
        <dbReference type="ARBA" id="ARBA00022741"/>
    </source>
</evidence>
<keyword evidence="20" id="KW-1185">Reference proteome</keyword>
<evidence type="ECO:0000259" key="17">
    <source>
        <dbReference type="PROSITE" id="PS50001"/>
    </source>
</evidence>
<evidence type="ECO:0000313" key="20">
    <source>
        <dbReference type="Proteomes" id="UP000035681"/>
    </source>
</evidence>
<dbReference type="InterPro" id="IPR001245">
    <property type="entry name" value="Ser-Thr/Tyr_kinase_cat_dom"/>
</dbReference>
<comment type="catalytic activity">
    <reaction evidence="12 16">
        <text>L-tyrosyl-[protein] + ATP = O-phospho-L-tyrosyl-[protein] + ADP + H(+)</text>
        <dbReference type="Rhea" id="RHEA:10596"/>
        <dbReference type="Rhea" id="RHEA-COMP:10136"/>
        <dbReference type="Rhea" id="RHEA-COMP:20101"/>
        <dbReference type="ChEBI" id="CHEBI:15378"/>
        <dbReference type="ChEBI" id="CHEBI:30616"/>
        <dbReference type="ChEBI" id="CHEBI:46858"/>
        <dbReference type="ChEBI" id="CHEBI:61978"/>
        <dbReference type="ChEBI" id="CHEBI:456216"/>
        <dbReference type="EC" id="2.7.10.2"/>
    </reaction>
</comment>
<dbReference type="Gene3D" id="3.30.505.10">
    <property type="entry name" value="SH2 domain"/>
    <property type="match status" value="1"/>
</dbReference>
<dbReference type="Pfam" id="PF12171">
    <property type="entry name" value="zf-C2H2_jaz"/>
    <property type="match status" value="1"/>
</dbReference>
<dbReference type="SUPFAM" id="SSF55550">
    <property type="entry name" value="SH2 domain"/>
    <property type="match status" value="1"/>
</dbReference>
<dbReference type="InterPro" id="IPR008266">
    <property type="entry name" value="Tyr_kinase_AS"/>
</dbReference>
<protein>
    <recommendedName>
        <fullName evidence="16">Tyrosine-protein kinase</fullName>
        <ecNumber evidence="16">2.7.10.2</ecNumber>
    </recommendedName>
</protein>
<dbReference type="InterPro" id="IPR036860">
    <property type="entry name" value="SH2_dom_sf"/>
</dbReference>
<evidence type="ECO:0000256" key="2">
    <source>
        <dbReference type="ARBA" id="ARBA00008171"/>
    </source>
</evidence>
<dbReference type="FunFam" id="3.30.200.20:FF:000518">
    <property type="entry name" value="Tyrosine-protein kinase"/>
    <property type="match status" value="1"/>
</dbReference>
<keyword evidence="3 15" id="KW-0808">Transferase</keyword>
<dbReference type="PRINTS" id="PR00109">
    <property type="entry name" value="TYRKINASE"/>
</dbReference>
<dbReference type="GO" id="GO:0005524">
    <property type="term" value="F:ATP binding"/>
    <property type="evidence" value="ECO:0007669"/>
    <property type="project" value="UniProtKB-UniRule"/>
</dbReference>
<evidence type="ECO:0000256" key="1">
    <source>
        <dbReference type="ARBA" id="ARBA00004123"/>
    </source>
</evidence>
<dbReference type="SUPFAM" id="SSF56112">
    <property type="entry name" value="Protein kinase-like (PK-like)"/>
    <property type="match status" value="1"/>
</dbReference>
<dbReference type="InterPro" id="IPR050198">
    <property type="entry name" value="Non-receptor_tyrosine_kinases"/>
</dbReference>
<dbReference type="Gene3D" id="3.30.160.60">
    <property type="entry name" value="Classic Zinc Finger"/>
    <property type="match status" value="1"/>
</dbReference>
<keyword evidence="4" id="KW-0479">Metal-binding</keyword>
<evidence type="ECO:0000256" key="15">
    <source>
        <dbReference type="RuleBase" id="RU003785"/>
    </source>
</evidence>
<dbReference type="PROSITE" id="PS50001">
    <property type="entry name" value="SH2"/>
    <property type="match status" value="1"/>
</dbReference>
<evidence type="ECO:0000256" key="3">
    <source>
        <dbReference type="ARBA" id="ARBA00022679"/>
    </source>
</evidence>
<evidence type="ECO:0000256" key="13">
    <source>
        <dbReference type="PROSITE-ProRule" id="PRU00191"/>
    </source>
</evidence>
<dbReference type="CDD" id="cd00192">
    <property type="entry name" value="PTKc"/>
    <property type="match status" value="1"/>
</dbReference>
<evidence type="ECO:0000256" key="14">
    <source>
        <dbReference type="PROSITE-ProRule" id="PRU10141"/>
    </source>
</evidence>
<keyword evidence="9 14" id="KW-0067">ATP-binding</keyword>
<dbReference type="GO" id="GO:0003676">
    <property type="term" value="F:nucleic acid binding"/>
    <property type="evidence" value="ECO:0007669"/>
    <property type="project" value="InterPro"/>
</dbReference>
<keyword evidence="11" id="KW-0539">Nucleus</keyword>
<dbReference type="GO" id="GO:0008033">
    <property type="term" value="P:tRNA processing"/>
    <property type="evidence" value="ECO:0007669"/>
    <property type="project" value="InterPro"/>
</dbReference>
<dbReference type="AlphaFoldDB" id="A0AAF5D1K9"/>
<dbReference type="Pfam" id="PF00017">
    <property type="entry name" value="SH2"/>
    <property type="match status" value="1"/>
</dbReference>
<evidence type="ECO:0000256" key="9">
    <source>
        <dbReference type="ARBA" id="ARBA00022840"/>
    </source>
</evidence>
<dbReference type="InterPro" id="IPR011009">
    <property type="entry name" value="Kinase-like_dom_sf"/>
</dbReference>
<dbReference type="Pfam" id="PF01715">
    <property type="entry name" value="IPPT"/>
    <property type="match status" value="1"/>
</dbReference>
<proteinExistence type="inferred from homology"/>
<dbReference type="SMART" id="SM00252">
    <property type="entry name" value="SH2"/>
    <property type="match status" value="1"/>
</dbReference>
<dbReference type="InterPro" id="IPR035849">
    <property type="entry name" value="Fes/Fps/Fer_SH2"/>
</dbReference>
<keyword evidence="6" id="KW-0863">Zinc-finger</keyword>
<evidence type="ECO:0000256" key="11">
    <source>
        <dbReference type="ARBA" id="ARBA00023242"/>
    </source>
</evidence>
<evidence type="ECO:0000256" key="8">
    <source>
        <dbReference type="ARBA" id="ARBA00022833"/>
    </source>
</evidence>
<keyword evidence="10 16" id="KW-0829">Tyrosine-protein kinase</keyword>
<dbReference type="InterPro" id="IPR020635">
    <property type="entry name" value="Tyr_kinase_cat_dom"/>
</dbReference>
<feature type="binding site" evidence="14">
    <location>
        <position position="556"/>
    </location>
    <ligand>
        <name>ATP</name>
        <dbReference type="ChEBI" id="CHEBI:30616"/>
    </ligand>
</feature>
<dbReference type="InterPro" id="IPR036236">
    <property type="entry name" value="Znf_C2H2_sf"/>
</dbReference>
<sequence length="832" mass="96383">MGKLKNPYIIVMGCTGAGKSDAAIEIAKKFNGEVINGDSQQIYKGLDIATNKVTIEEMKGVKHHLMSFLEPDVEKYNVHQFKDDCIEVMNKLWEEGKVPIICGGTNYYIEGVLFKDVIIPTNNDEVNLIRDQLRYKSNDELYELLLEIDHISANQVHRNNRARVQRAIEIALTTGTKKCEFVEKQKVNSGKLRYENVLIFNMDAKKDVLNERLDKRVLKMVERGLKEELRTLYNTYHKKFGSHGIMQSIGMKEFIPWLINETDANFEMGVSDLQVHTRQYTRKQRVRLKNKLLNCNSINSLYLVDTTEAKDFYTKNIPIILDIVDDFINYGKIQDINNQYCKLWKSEEGSQPIYDEKDINKVYYCDVCSLELHGIRNWEAHCKGKKHKHSMKKHNNKNSMESLLTQPYYHGYLPREDINKMLINVGDFLLRLSIPNPGHEISYILSVVQKERLKNQKERKLLKHFIISKTPKGKYIISRAAFDSIVELVDFYFLQKNKLSINDDIILLKPIGKKEWELDHSQIEITKKIGEGAFAEVWLSKFNDYQVNKQIPVAVKLAKLEKLTKPQIKEIMKEARLMRKFNHTNVIKCYGVAALQEPLMIVMELASKGALDKYLQTNKVEYDKKMYFCCCAASGLEHLHSLNIIHRDVAARNCLLTEDGIVKISDFGMSIEGTEYKMEPQSKAPIKYLAPETIQKKMYYRKSDVFTYGIMVWEIFNDGAEPYPEFSNVEMIRQVCLNNYRMKLPKEVPVTVRDFIFYKVWSFDPDERPSIGEVSLFLEKERGIFSGSKRNSPIAGDDKLSCSKNCQNITGKTKYGHVKTVKNLKTVKVDKK</sequence>
<feature type="domain" description="Matrin-type" evidence="19">
    <location>
        <begin position="363"/>
        <end position="393"/>
    </location>
</feature>
<keyword evidence="7 16" id="KW-0418">Kinase</keyword>
<dbReference type="Gene3D" id="1.10.510.10">
    <property type="entry name" value="Transferase(Phosphotransferase) domain 1"/>
    <property type="match status" value="1"/>
</dbReference>
<dbReference type="GO" id="GO:0005634">
    <property type="term" value="C:nucleus"/>
    <property type="evidence" value="ECO:0007669"/>
    <property type="project" value="UniProtKB-SubCell"/>
</dbReference>
<evidence type="ECO:0000259" key="19">
    <source>
        <dbReference type="PROSITE" id="PS50171"/>
    </source>
</evidence>
<evidence type="ECO:0000256" key="7">
    <source>
        <dbReference type="ARBA" id="ARBA00022777"/>
    </source>
</evidence>